<dbReference type="AlphaFoldDB" id="U3JVC3"/>
<protein>
    <submittedName>
        <fullName evidence="1">Uncharacterized protein</fullName>
    </submittedName>
</protein>
<reference evidence="1" key="2">
    <citation type="submission" date="2025-08" db="UniProtKB">
        <authorList>
            <consortium name="Ensembl"/>
        </authorList>
    </citation>
    <scope>IDENTIFICATION</scope>
</reference>
<accession>U3JVC3</accession>
<name>U3JVC3_FICAL</name>
<reference evidence="1" key="3">
    <citation type="submission" date="2025-09" db="UniProtKB">
        <authorList>
            <consortium name="Ensembl"/>
        </authorList>
    </citation>
    <scope>IDENTIFICATION</scope>
</reference>
<dbReference type="STRING" id="59894.ENSFALP00000006727"/>
<proteinExistence type="predicted"/>
<reference evidence="1 2" key="1">
    <citation type="journal article" date="2012" name="Nature">
        <title>The genomic landscape of species divergence in Ficedula flycatchers.</title>
        <authorList>
            <person name="Ellegren H."/>
            <person name="Smeds L."/>
            <person name="Burri R."/>
            <person name="Olason P.I."/>
            <person name="Backstrom N."/>
            <person name="Kawakami T."/>
            <person name="Kunstner A."/>
            <person name="Makinen H."/>
            <person name="Nadachowska-Brzyska K."/>
            <person name="Qvarnstrom A."/>
            <person name="Uebbing S."/>
            <person name="Wolf J.B."/>
        </authorList>
    </citation>
    <scope>NUCLEOTIDE SEQUENCE [LARGE SCALE GENOMIC DNA]</scope>
</reference>
<evidence type="ECO:0000313" key="2">
    <source>
        <dbReference type="Proteomes" id="UP000016665"/>
    </source>
</evidence>
<organism evidence="1 2">
    <name type="scientific">Ficedula albicollis</name>
    <name type="common">Collared flycatcher</name>
    <name type="synonym">Muscicapa albicollis</name>
    <dbReference type="NCBI Taxonomy" id="59894"/>
    <lineage>
        <taxon>Eukaryota</taxon>
        <taxon>Metazoa</taxon>
        <taxon>Chordata</taxon>
        <taxon>Craniata</taxon>
        <taxon>Vertebrata</taxon>
        <taxon>Euteleostomi</taxon>
        <taxon>Archelosauria</taxon>
        <taxon>Archosauria</taxon>
        <taxon>Dinosauria</taxon>
        <taxon>Saurischia</taxon>
        <taxon>Theropoda</taxon>
        <taxon>Coelurosauria</taxon>
        <taxon>Aves</taxon>
        <taxon>Neognathae</taxon>
        <taxon>Neoaves</taxon>
        <taxon>Telluraves</taxon>
        <taxon>Australaves</taxon>
        <taxon>Passeriformes</taxon>
        <taxon>Muscicapidae</taxon>
        <taxon>Ficedula</taxon>
    </lineage>
</organism>
<keyword evidence="2" id="KW-1185">Reference proteome</keyword>
<dbReference type="Ensembl" id="ENSFALT00000006756.2">
    <property type="protein sequence ID" value="ENSFALP00000006727.2"/>
    <property type="gene ID" value="ENSFALG00000006450.2"/>
</dbReference>
<dbReference type="SUPFAM" id="SSF52047">
    <property type="entry name" value="RNI-like"/>
    <property type="match status" value="1"/>
</dbReference>
<dbReference type="HOGENOM" id="CLU_2460400_0_0_1"/>
<dbReference type="Proteomes" id="UP000016665">
    <property type="component" value="Chromosome 5"/>
</dbReference>
<sequence length="133" mass="14484">MYLTAAESTTPNGQDENAGILSADCEPKCSELWGDTMHHSSIYFFSVDPEKAFADIKGTEPIYLEAHRLMEVVPASHLIQNFAKPYINLNHDGVGPKGVKDIANAVVSNTTITQLELEDKCILVEGAICTGEM</sequence>
<evidence type="ECO:0000313" key="1">
    <source>
        <dbReference type="Ensembl" id="ENSFALP00000006727.2"/>
    </source>
</evidence>